<feature type="binding site" evidence="10">
    <location>
        <position position="286"/>
    </location>
    <ligand>
        <name>ATP</name>
        <dbReference type="ChEBI" id="CHEBI:30616"/>
    </ligand>
</feature>
<dbReference type="Pfam" id="PF00696">
    <property type="entry name" value="AA_kinase"/>
    <property type="match status" value="1"/>
</dbReference>
<evidence type="ECO:0000256" key="11">
    <source>
        <dbReference type="PIRSR" id="PIRSR016496-2"/>
    </source>
</evidence>
<evidence type="ECO:0000313" key="14">
    <source>
        <dbReference type="Proteomes" id="UP001187192"/>
    </source>
</evidence>
<feature type="binding site" evidence="10">
    <location>
        <position position="209"/>
    </location>
    <ligand>
        <name>substrate</name>
    </ligand>
</feature>
<feature type="domain" description="Aspartate/glutamate/uridylate kinase" evidence="12">
    <location>
        <begin position="21"/>
        <end position="303"/>
    </location>
</feature>
<evidence type="ECO:0000256" key="10">
    <source>
        <dbReference type="PIRSR" id="PIRSR016496-1"/>
    </source>
</evidence>
<evidence type="ECO:0000256" key="5">
    <source>
        <dbReference type="ARBA" id="ARBA00022741"/>
    </source>
</evidence>
<evidence type="ECO:0000256" key="1">
    <source>
        <dbReference type="ARBA" id="ARBA00010540"/>
    </source>
</evidence>
<evidence type="ECO:0000256" key="7">
    <source>
        <dbReference type="ARBA" id="ARBA00022840"/>
    </source>
</evidence>
<evidence type="ECO:0000256" key="9">
    <source>
        <dbReference type="ARBA" id="ARBA00049063"/>
    </source>
</evidence>
<name>A0AA88D0G8_FICCA</name>
<dbReference type="EC" id="2.7.4.26" evidence="2"/>
<keyword evidence="4" id="KW-0808">Transferase</keyword>
<dbReference type="CDD" id="cd04241">
    <property type="entry name" value="AAK_FomA-like"/>
    <property type="match status" value="1"/>
</dbReference>
<evidence type="ECO:0000256" key="4">
    <source>
        <dbReference type="ARBA" id="ARBA00022679"/>
    </source>
</evidence>
<sequence>MEDGNQTGHQNASFNPIGPIRCIVKLGGAAITCKNDLETINEENLKGVSSHLRQSMLTPSAEAKILGMDWSKRTGESEISCRIDDFRDQPSLGSIGFIVVHGAGSFGHFQASESGVHKGGLDQPIVKAGFVATRISVTKLNLEIVRALAREGIPSVGLSPFSCGWSTCKRNISLADLSAVTRAIDSGFVPVMHGDAVLDESLGCTILSGDVIIRHLAEHFMPEYVVFLTDVLGVYDRPPSESNAILLREIAVREDGNWSVVKPTIENVQVDITVAAHDTTGGMKTKISEAAVIAKLGIDVYIVKAGTSHSLRALSGELRSNIPDDWLGTVIRFSK</sequence>
<feature type="site" description="Transition state stabilizer" evidence="11">
    <location>
        <position position="34"/>
    </location>
</feature>
<proteinExistence type="inferred from homology"/>
<dbReference type="EMBL" id="BTGU01000013">
    <property type="protein sequence ID" value="GMN41933.1"/>
    <property type="molecule type" value="Genomic_DNA"/>
</dbReference>
<keyword evidence="8" id="KW-0414">Isoprene biosynthesis</keyword>
<dbReference type="GO" id="GO:0005829">
    <property type="term" value="C:cytosol"/>
    <property type="evidence" value="ECO:0007669"/>
    <property type="project" value="TreeGrafter"/>
</dbReference>
<feature type="binding site" evidence="10">
    <location>
        <position position="103"/>
    </location>
    <ligand>
        <name>substrate</name>
    </ligand>
</feature>
<evidence type="ECO:0000256" key="8">
    <source>
        <dbReference type="ARBA" id="ARBA00023229"/>
    </source>
</evidence>
<reference evidence="13" key="1">
    <citation type="submission" date="2023-07" db="EMBL/GenBank/DDBJ databases">
        <title>draft genome sequence of fig (Ficus carica).</title>
        <authorList>
            <person name="Takahashi T."/>
            <person name="Nishimura K."/>
        </authorList>
    </citation>
    <scope>NUCLEOTIDE SEQUENCE</scope>
</reference>
<feature type="binding site" evidence="10">
    <location>
        <position position="104"/>
    </location>
    <ligand>
        <name>ATP</name>
        <dbReference type="ChEBI" id="CHEBI:30616"/>
    </ligand>
</feature>
<dbReference type="GO" id="GO:0016301">
    <property type="term" value="F:kinase activity"/>
    <property type="evidence" value="ECO:0007669"/>
    <property type="project" value="UniProtKB-KW"/>
</dbReference>
<dbReference type="GO" id="GO:0016114">
    <property type="term" value="P:terpenoid biosynthetic process"/>
    <property type="evidence" value="ECO:0007669"/>
    <property type="project" value="TreeGrafter"/>
</dbReference>
<keyword evidence="7 10" id="KW-0067">ATP-binding</keyword>
<keyword evidence="14" id="KW-1185">Reference proteome</keyword>
<dbReference type="GO" id="GO:0102043">
    <property type="term" value="F:isopentenyl phosphate kinase activity"/>
    <property type="evidence" value="ECO:0007669"/>
    <property type="project" value="UniProtKB-EC"/>
</dbReference>
<keyword evidence="6" id="KW-0418">Kinase</keyword>
<dbReference type="PANTHER" id="PTHR43654">
    <property type="entry name" value="GLUTAMATE 5-KINASE"/>
    <property type="match status" value="1"/>
</dbReference>
<evidence type="ECO:0000256" key="3">
    <source>
        <dbReference type="ARBA" id="ARBA00017267"/>
    </source>
</evidence>
<comment type="catalytic activity">
    <reaction evidence="9">
        <text>isopentenyl phosphate + ATP = isopentenyl diphosphate + ADP</text>
        <dbReference type="Rhea" id="RHEA:33963"/>
        <dbReference type="ChEBI" id="CHEBI:30616"/>
        <dbReference type="ChEBI" id="CHEBI:65078"/>
        <dbReference type="ChEBI" id="CHEBI:128769"/>
        <dbReference type="ChEBI" id="CHEBI:456216"/>
        <dbReference type="EC" id="2.7.4.26"/>
    </reaction>
</comment>
<dbReference type="PANTHER" id="PTHR43654:SF1">
    <property type="entry name" value="ISOPENTENYL PHOSPHATE KINASE"/>
    <property type="match status" value="1"/>
</dbReference>
<dbReference type="InterPro" id="IPR036393">
    <property type="entry name" value="AceGlu_kinase-like_sf"/>
</dbReference>
<feature type="binding site" evidence="10">
    <location>
        <position position="108"/>
    </location>
    <ligand>
        <name>substrate</name>
    </ligand>
</feature>
<keyword evidence="5 10" id="KW-0547">Nucleotide-binding</keyword>
<dbReference type="InterPro" id="IPR024192">
    <property type="entry name" value="Fosfomycin_R_FomA-type"/>
</dbReference>
<dbReference type="SUPFAM" id="SSF53633">
    <property type="entry name" value="Carbamate kinase-like"/>
    <property type="match status" value="1"/>
</dbReference>
<evidence type="ECO:0000256" key="6">
    <source>
        <dbReference type="ARBA" id="ARBA00022777"/>
    </source>
</evidence>
<dbReference type="InterPro" id="IPR001048">
    <property type="entry name" value="Asp/Glu/Uridylate_kinase"/>
</dbReference>
<accession>A0AA88D0G8</accession>
<dbReference type="Proteomes" id="UP001187192">
    <property type="component" value="Unassembled WGS sequence"/>
</dbReference>
<feature type="binding site" evidence="10">
    <location>
        <position position="230"/>
    </location>
    <ligand>
        <name>ATP</name>
        <dbReference type="ChEBI" id="CHEBI:30616"/>
    </ligand>
</feature>
<dbReference type="GO" id="GO:0005524">
    <property type="term" value="F:ATP binding"/>
    <property type="evidence" value="ECO:0007669"/>
    <property type="project" value="UniProtKB-KW"/>
</dbReference>
<organism evidence="13 14">
    <name type="scientific">Ficus carica</name>
    <name type="common">Common fig</name>
    <dbReference type="NCBI Taxonomy" id="3494"/>
    <lineage>
        <taxon>Eukaryota</taxon>
        <taxon>Viridiplantae</taxon>
        <taxon>Streptophyta</taxon>
        <taxon>Embryophyta</taxon>
        <taxon>Tracheophyta</taxon>
        <taxon>Spermatophyta</taxon>
        <taxon>Magnoliopsida</taxon>
        <taxon>eudicotyledons</taxon>
        <taxon>Gunneridae</taxon>
        <taxon>Pentapetalae</taxon>
        <taxon>rosids</taxon>
        <taxon>fabids</taxon>
        <taxon>Rosales</taxon>
        <taxon>Moraceae</taxon>
        <taxon>Ficeae</taxon>
        <taxon>Ficus</taxon>
    </lineage>
</organism>
<protein>
    <recommendedName>
        <fullName evidence="3">Isopentenyl phosphate kinase</fullName>
        <ecNumber evidence="2">2.7.4.26</ecNumber>
    </recommendedName>
</protein>
<evidence type="ECO:0000313" key="13">
    <source>
        <dbReference type="EMBL" id="GMN41933.1"/>
    </source>
</evidence>
<comment type="caution">
    <text evidence="13">The sequence shown here is derived from an EMBL/GenBank/DDBJ whole genome shotgun (WGS) entry which is preliminary data.</text>
</comment>
<evidence type="ECO:0000256" key="2">
    <source>
        <dbReference type="ARBA" id="ARBA00012908"/>
    </source>
</evidence>
<feature type="binding site" evidence="10">
    <location>
        <position position="282"/>
    </location>
    <ligand>
        <name>ATP</name>
        <dbReference type="ChEBI" id="CHEBI:30616"/>
    </ligand>
</feature>
<evidence type="ECO:0000259" key="12">
    <source>
        <dbReference type="Pfam" id="PF00696"/>
    </source>
</evidence>
<dbReference type="Gene3D" id="3.40.1160.10">
    <property type="entry name" value="Acetylglutamate kinase-like"/>
    <property type="match status" value="1"/>
</dbReference>
<dbReference type="PIRSF" id="PIRSF016496">
    <property type="entry name" value="Kin_FomA"/>
    <property type="match status" value="1"/>
</dbReference>
<gene>
    <name evidence="13" type="ORF">TIFTF001_011151</name>
</gene>
<dbReference type="NCBIfam" id="NF040647">
    <property type="entry name" value="IPPK_Arch"/>
    <property type="match status" value="1"/>
</dbReference>
<dbReference type="AlphaFoldDB" id="A0AA88D0G8"/>
<comment type="similarity">
    <text evidence="1">Belongs to the isopentenyl phosphate kinase family.</text>
</comment>